<feature type="compositionally biased region" description="Polar residues" evidence="1">
    <location>
        <begin position="386"/>
        <end position="402"/>
    </location>
</feature>
<evidence type="ECO:0000313" key="3">
    <source>
        <dbReference type="Proteomes" id="UP000602905"/>
    </source>
</evidence>
<protein>
    <submittedName>
        <fullName evidence="2">Uncharacterized protein</fullName>
    </submittedName>
</protein>
<dbReference type="Proteomes" id="UP000602905">
    <property type="component" value="Unassembled WGS sequence"/>
</dbReference>
<feature type="compositionally biased region" description="Polar residues" evidence="1">
    <location>
        <begin position="1252"/>
        <end position="1264"/>
    </location>
</feature>
<comment type="caution">
    <text evidence="2">The sequence shown here is derived from an EMBL/GenBank/DDBJ whole genome shotgun (WGS) entry which is preliminary data.</text>
</comment>
<feature type="compositionally biased region" description="Polar residues" evidence="1">
    <location>
        <begin position="893"/>
        <end position="905"/>
    </location>
</feature>
<gene>
    <name evidence="2" type="ORF">RHS03_00677</name>
</gene>
<evidence type="ECO:0000256" key="1">
    <source>
        <dbReference type="SAM" id="MobiDB-lite"/>
    </source>
</evidence>
<reference evidence="2" key="1">
    <citation type="submission" date="2020-09" db="EMBL/GenBank/DDBJ databases">
        <title>Comparative genome analyses of four rice-infecting Rhizoctonia solani isolates reveal extensive enrichment of homogalacturonan modification genes.</title>
        <authorList>
            <person name="Lee D.-Y."/>
            <person name="Jeon J."/>
            <person name="Kim K.-T."/>
            <person name="Cheong K."/>
            <person name="Song H."/>
            <person name="Choi G."/>
            <person name="Ko J."/>
            <person name="Opiyo S.O."/>
            <person name="Zuo S."/>
            <person name="Madhav S."/>
            <person name="Lee Y.-H."/>
            <person name="Wang G.-L."/>
        </authorList>
    </citation>
    <scope>NUCLEOTIDE SEQUENCE</scope>
    <source>
        <strain evidence="2">AG1-IA WGL</strain>
    </source>
</reference>
<dbReference type="EMBL" id="JACYCD010000023">
    <property type="protein sequence ID" value="KAF8713348.1"/>
    <property type="molecule type" value="Genomic_DNA"/>
</dbReference>
<organism evidence="2 3">
    <name type="scientific">Rhizoctonia solani</name>
    <dbReference type="NCBI Taxonomy" id="456999"/>
    <lineage>
        <taxon>Eukaryota</taxon>
        <taxon>Fungi</taxon>
        <taxon>Dikarya</taxon>
        <taxon>Basidiomycota</taxon>
        <taxon>Agaricomycotina</taxon>
        <taxon>Agaricomycetes</taxon>
        <taxon>Cantharellales</taxon>
        <taxon>Ceratobasidiaceae</taxon>
        <taxon>Rhizoctonia</taxon>
    </lineage>
</organism>
<accession>A0A8H7HYK9</accession>
<feature type="compositionally biased region" description="Polar residues" evidence="1">
    <location>
        <begin position="1216"/>
        <end position="1227"/>
    </location>
</feature>
<evidence type="ECO:0000313" key="2">
    <source>
        <dbReference type="EMBL" id="KAF8713348.1"/>
    </source>
</evidence>
<feature type="region of interest" description="Disordered" evidence="1">
    <location>
        <begin position="1212"/>
        <end position="1269"/>
    </location>
</feature>
<feature type="compositionally biased region" description="Polar residues" evidence="1">
    <location>
        <begin position="429"/>
        <end position="448"/>
    </location>
</feature>
<feature type="non-terminal residue" evidence="2">
    <location>
        <position position="1540"/>
    </location>
</feature>
<feature type="region of interest" description="Disordered" evidence="1">
    <location>
        <begin position="887"/>
        <end position="907"/>
    </location>
</feature>
<feature type="region of interest" description="Disordered" evidence="1">
    <location>
        <begin position="379"/>
        <end position="451"/>
    </location>
</feature>
<name>A0A8H7HYK9_9AGAM</name>
<sequence length="1540" mass="168753">MDAICSTNDRANRLSALAQAADCLAKAAATLSEAARAAAETFSSELAILTSDVENIIISDGNEEPPGIVSAVPANNQALATTVDPCSSGPMTIDQLRFDPARPPPASLITDEIETVAGLAYRILVDQEADVLLFVCALIRNRRKVICYMNCSIPTFHMYKKLINDVTKTAVYTITKITTTEITEVGQKFLEAERSILLLPETITPSIEIDDVDSWVVHVGWPADEQRYEDQRLIHQAQNSIIVAYSGDEELHPAGAAIMWQSQAWPGDADSFRASVALLRPIFNQSLALIPAEMKAKVYPDWISCHGSRGHRYVKSWDATTLITNANSFMSDVLKYQALSLPEVSHGFVTHHGLQSAMMEGILLVKSLGSGVNHISSLPKNDWVPSDSTRSEGSGRASTSTPWGVESTPVLAPPISNKQANKKPRINRPDSSGDASVVSTTPARTSQPRFGMAKQHAADFSSRKNAFKPMLGNTYFAVEEEFDAIPLMCFLAEMCGSGSKKVILFLDISGCHFQYQKLIALITQWTVFVADRPETIQSTEDAASRFIKSQGSAVLLLPFKIQTPPSSLGNVHLDHCIYWGSTLDGFVPLAQAKRHGASLRCSSTSIIMTVAQRDKINSILNNSKFRAHLSSADLMHREDSIWLSDSRKATKSILSSDRELVTELYEGHLKTLARTSSGVLGAQEIASRINRFTASVLLSGSVEDGSNKHPPIAPRLVTSMTIVSKYNLQAAVEVGMLIYELEATPSSQIQSSFVCTEQDFTADDIVVITLPPSSTLSDHDTTIMLPIDCQGDQALLLSHATECLAKAATALSEAAEAVAAAAKSLISDKDSVLSTPRFHKEMENNNGINAIVDYESDSGSSPAMEPLPMPVNDTNNAHWTQDYGQTIFGPSDQKPSSGRPTTQEIQNHKGPTDIAAQRIVAEERPGSSITTLPHPAMYQSVNTDKNEPDVLLAVCALVHLGGKFICYLRSSVRSLPMYKTILSTAGVPVHIAKSFSSEDLEHTMKSFENEPNSVLLLPARYPQKIMINKTDYQILHVGWPSDELLYKQQINDHQAKNNVLVTYSGDRDVYLSSDGILMDSQPWSQYKILFETTCTTLRPLFNQTLDEISSSVKAKAYRDWIVTHGPHGPYGPPSWSPSMLAHRANRYLLDVLRYNGDNSDTQTGAQVDLPEVSEGLVSSQNLKSAVEEGLLRVKSNSELEHVSPQLKTNILPGQAPVTQSGCSSVPPSLSFEPEEPGSLNIQKPVHIPTRPPSRTISVTESSGNIAPGRKNQLPRSYVTQYLIIEADLDTVPALCHLSTRPGSRNVICFIKCLAAFEPIIKLLEQMVGKPAFYIKGSESQLAENIETALRSAAGCLIFCSMYNERPAGLKNVLIGLTIHLGWIDNLQMYSSQIQQDNNTVIFLRRETQVPNWPEVSASLDRAQVVPVNASTKRLYNRQTENSVLQLGRNTWRDLLTTSAFTPLIRSSYMSWITHHYIGRHKELDWTAVDVVTHANNYFKRVFRSGSSGDAYRDRPLVTAGFIKHLGLEAAVAAGLLATKG</sequence>
<dbReference type="OrthoDB" id="3213500at2759"/>
<proteinExistence type="predicted"/>